<dbReference type="AlphaFoldDB" id="S0E2F2"/>
<proteinExistence type="predicted"/>
<keyword evidence="3" id="KW-1185">Reference proteome</keyword>
<evidence type="ECO:0000256" key="1">
    <source>
        <dbReference type="SAM" id="MobiDB-lite"/>
    </source>
</evidence>
<feature type="region of interest" description="Disordered" evidence="1">
    <location>
        <begin position="87"/>
        <end position="106"/>
    </location>
</feature>
<organism evidence="2 3">
    <name type="scientific">Gibberella fujikuroi (strain CBS 195.34 / IMI 58289 / NRRL A-6831)</name>
    <name type="common">Bakanae and foot rot disease fungus</name>
    <name type="synonym">Fusarium fujikuroi</name>
    <dbReference type="NCBI Taxonomy" id="1279085"/>
    <lineage>
        <taxon>Eukaryota</taxon>
        <taxon>Fungi</taxon>
        <taxon>Dikarya</taxon>
        <taxon>Ascomycota</taxon>
        <taxon>Pezizomycotina</taxon>
        <taxon>Sordariomycetes</taxon>
        <taxon>Hypocreomycetidae</taxon>
        <taxon>Hypocreales</taxon>
        <taxon>Nectriaceae</taxon>
        <taxon>Fusarium</taxon>
        <taxon>Fusarium fujikuroi species complex</taxon>
    </lineage>
</organism>
<dbReference type="RefSeq" id="XP_023429918.1">
    <property type="nucleotide sequence ID" value="XM_023576490.1"/>
</dbReference>
<name>S0E2F2_GIBF5</name>
<sequence>MDREASQTELREKVPVLDIDDTTFWLLQPFFDWAGLRGRYLMSNISSIRTEMVPDSVTPPYIHTPKAGKGIATARCSLQKSPDTHCGWEKLLSSNPRQDQDTHPEG</sequence>
<dbReference type="EMBL" id="HF679026">
    <property type="protein sequence ID" value="CCT67837.1"/>
    <property type="molecule type" value="Genomic_DNA"/>
</dbReference>
<dbReference type="GeneID" id="35407925"/>
<accession>S0E2F2</accession>
<dbReference type="HOGENOM" id="CLU_2223496_0_0_1"/>
<gene>
    <name evidence="2" type="ORF">FFUJ_14544</name>
</gene>
<reference evidence="3" key="1">
    <citation type="journal article" date="2013" name="PLoS Pathog.">
        <title>Deciphering the cryptic genome: genome-wide analyses of the rice pathogen Fusarium fujikuroi reveal complex regulation of secondary metabolism and novel metabolites.</title>
        <authorList>
            <person name="Wiemann P."/>
            <person name="Sieber C.M."/>
            <person name="von Bargen K.W."/>
            <person name="Studt L."/>
            <person name="Niehaus E.M."/>
            <person name="Espino J.J."/>
            <person name="Huss K."/>
            <person name="Michielse C.B."/>
            <person name="Albermann S."/>
            <person name="Wagner D."/>
            <person name="Bergner S.V."/>
            <person name="Connolly L.R."/>
            <person name="Fischer A."/>
            <person name="Reuter G."/>
            <person name="Kleigrewe K."/>
            <person name="Bald T."/>
            <person name="Wingfield B.D."/>
            <person name="Ophir R."/>
            <person name="Freeman S."/>
            <person name="Hippler M."/>
            <person name="Smith K.M."/>
            <person name="Brown D.W."/>
            <person name="Proctor R.H."/>
            <person name="Munsterkotter M."/>
            <person name="Freitag M."/>
            <person name="Humpf H.U."/>
            <person name="Guldener U."/>
            <person name="Tudzynski B."/>
        </authorList>
    </citation>
    <scope>NUCLEOTIDE SEQUENCE [LARGE SCALE GENOMIC DNA]</scope>
    <source>
        <strain evidence="3">CBS 195.34 / IMI 58289 / NRRL A-6831</strain>
    </source>
</reference>
<evidence type="ECO:0000313" key="3">
    <source>
        <dbReference type="Proteomes" id="UP000016800"/>
    </source>
</evidence>
<dbReference type="VEuPathDB" id="FungiDB:FFUJ_14544"/>
<protein>
    <submittedName>
        <fullName evidence="2">Uncharacterized protein</fullName>
    </submittedName>
</protein>
<dbReference type="Proteomes" id="UP000016800">
    <property type="component" value="Chromosome IV"/>
</dbReference>
<evidence type="ECO:0000313" key="2">
    <source>
        <dbReference type="EMBL" id="CCT67837.1"/>
    </source>
</evidence>